<dbReference type="GO" id="GO:0017038">
    <property type="term" value="P:protein import"/>
    <property type="evidence" value="ECO:0007669"/>
    <property type="project" value="InterPro"/>
</dbReference>
<dbReference type="Proteomes" id="UP000887540">
    <property type="component" value="Unplaced"/>
</dbReference>
<dbReference type="InterPro" id="IPR014018">
    <property type="entry name" value="SecA_motor_DEAD"/>
</dbReference>
<keyword evidence="2" id="KW-0653">Protein transport</keyword>
<sequence>MNENLEENQEDVPQVFDSEFIKNEILKLSFGITSKEALTKVLELHPPEINKIWRQLVELQVINEDGCLKPTPYESEASHVFQSCPSLSKILQHRLADHLKSVRSKFKLIQIPIHLQNFVISHLDQFIESAKLAKLKMHENIDYVIETPKGNSFNRQIIIVDRSTGTDLLSTQWNNGLHQFLQLKHGCKLTPLSTKAVFVSNVTYLKRYANLIGLSGTLGSGDEENLLKNLYAAKMLKVPTDKPKQFYEQTPIIVKTRELWKMSIFNEIVCKIKNKRSILVIMDSINDVNEIKTYIQDLVTKKLDNPEASEIFKILADPKNILTYTRDYVPFFYGEEDNKSLLKPQKVLIATNLAGRGTDIKLDEELVKNGGLHVVVAFCPKNIRIEEQAFGRAARGGDLGSARMIIRERNIDVGGLKKKRNLEEKTRLKLIKNKYEKITKIEEECFSKFGEKFQQLSKDLDDSPESKLKQKAMLDRWALWLDNYTLKNCINHSNLSTTTEKEIMQIFEHKNYDDIPPLFIKSIMIRSKSIIKNVQKIYTLDMIKFKEAVSIETKTCQPNSFDLILSQAKIDEKWSSDYIQKYFNGPEFRNDYLNCDQEILSSILSEQHIQNLNKCGAIIENESGILTLNQGNFPKFDSITTKDLSLYGIPEEEAEICIDKLVSNGIVLKSGEVYRLKNRFNNSKIPVHYHENLHQALEISFAYRIAYKQMIENFKLNSDKNTIPLISHPEELLFYELCEVNLIEPYRVNYANFDKRQIEKLLSEIVPHEKINFIYKILKKALPTLLKLKHHDIKLNVISEEFMKSDEVLGIEAKTFENNGLPYVISVKKKFWIRRTSQMLLNVLPIGLEMLSSVITAPPKTIARFLSNGFAMYTSSRFNFFTRHDGEFESISEFDTFQGSVEIAQLTMEPYTQIESSSISSGSTMSSDFYQYITNFHMKIRQNWQFTEATKKLANGLMALQKHLEKFILATSISSLNTNNALEQIFTLTQEKLGPNKTKEILFSAHQNFIQNSIDEITTELKFYLHVLKKFLFIQLQNISEVKMLDTWILRTCENFEEKENFKSKLEHSIAEKCENRLSAQDKFDPDFKLECEFDPKILETWLKSYLKPSLEKSFQEILPKFQEDLENRLHYIMDTGHGEDIFQSKSPEIFLKQIEIKEKLFDTEDQGKREQKLDPLKEDYDKLLVDLYMRTHDSKWIADAVRANAYLDARCLSVIAQGLHKVLAKRVENFTGIRLVLLNSDEKYEFISSPEYYTDLAIEMLDHQFQVAPRSARPKNCSTKTFITIMEALVHDHYELTHCWANSRDFCEELASEIVLL</sequence>
<dbReference type="InterPro" id="IPR027417">
    <property type="entry name" value="P-loop_NTPase"/>
</dbReference>
<proteinExistence type="predicted"/>
<dbReference type="InterPro" id="IPR001650">
    <property type="entry name" value="Helicase_C-like"/>
</dbReference>
<dbReference type="Gene3D" id="3.40.50.300">
    <property type="entry name" value="P-loop containing nucleotide triphosphate hydrolases"/>
    <property type="match status" value="1"/>
</dbReference>
<dbReference type="SUPFAM" id="SSF81767">
    <property type="entry name" value="Pre-protein crosslinking domain of SecA"/>
    <property type="match status" value="1"/>
</dbReference>
<dbReference type="InterPro" id="IPR000185">
    <property type="entry name" value="SecA"/>
</dbReference>
<dbReference type="WBParaSite" id="ACRNAN_scaffold4259.g31244.t1">
    <property type="protein sequence ID" value="ACRNAN_scaffold4259.g31244.t1"/>
    <property type="gene ID" value="ACRNAN_scaffold4259.g31244"/>
</dbReference>
<dbReference type="PANTHER" id="PTHR30612">
    <property type="entry name" value="SECA INNER MEMBRANE COMPONENT OF SEC PROTEIN SECRETION SYSTEM"/>
    <property type="match status" value="1"/>
</dbReference>
<evidence type="ECO:0000313" key="6">
    <source>
        <dbReference type="Proteomes" id="UP000887540"/>
    </source>
</evidence>
<evidence type="ECO:0000256" key="2">
    <source>
        <dbReference type="ARBA" id="ARBA00022927"/>
    </source>
</evidence>
<dbReference type="PROSITE" id="PS51196">
    <property type="entry name" value="SECA_MOTOR_DEAD"/>
    <property type="match status" value="1"/>
</dbReference>
<dbReference type="InterPro" id="IPR011130">
    <property type="entry name" value="SecA_preprotein_X-link_dom"/>
</dbReference>
<organism evidence="6 7">
    <name type="scientific">Acrobeloides nanus</name>
    <dbReference type="NCBI Taxonomy" id="290746"/>
    <lineage>
        <taxon>Eukaryota</taxon>
        <taxon>Metazoa</taxon>
        <taxon>Ecdysozoa</taxon>
        <taxon>Nematoda</taxon>
        <taxon>Chromadorea</taxon>
        <taxon>Rhabditida</taxon>
        <taxon>Tylenchina</taxon>
        <taxon>Cephalobomorpha</taxon>
        <taxon>Cephaloboidea</taxon>
        <taxon>Cephalobidae</taxon>
        <taxon>Acrobeloides</taxon>
    </lineage>
</organism>
<evidence type="ECO:0000256" key="3">
    <source>
        <dbReference type="ARBA" id="ARBA00023010"/>
    </source>
</evidence>
<dbReference type="InterPro" id="IPR036670">
    <property type="entry name" value="SecA_X-link_sf"/>
</dbReference>
<dbReference type="PROSITE" id="PS51194">
    <property type="entry name" value="HELICASE_CTER"/>
    <property type="match status" value="1"/>
</dbReference>
<evidence type="ECO:0000313" key="7">
    <source>
        <dbReference type="WBParaSite" id="ACRNAN_scaffold4259.g31244.t1"/>
    </source>
</evidence>
<reference evidence="7" key="1">
    <citation type="submission" date="2022-11" db="UniProtKB">
        <authorList>
            <consortium name="WormBaseParasite"/>
        </authorList>
    </citation>
    <scope>IDENTIFICATION</scope>
</reference>
<keyword evidence="3" id="KW-0811">Translocation</keyword>
<dbReference type="SUPFAM" id="SSF52540">
    <property type="entry name" value="P-loop containing nucleoside triphosphate hydrolases"/>
    <property type="match status" value="2"/>
</dbReference>
<keyword evidence="1" id="KW-0963">Cytoplasm</keyword>
<dbReference type="GO" id="GO:0006605">
    <property type="term" value="P:protein targeting"/>
    <property type="evidence" value="ECO:0007669"/>
    <property type="project" value="InterPro"/>
</dbReference>
<evidence type="ECO:0000259" key="5">
    <source>
        <dbReference type="PROSITE" id="PS51196"/>
    </source>
</evidence>
<dbReference type="GO" id="GO:0006886">
    <property type="term" value="P:intracellular protein transport"/>
    <property type="evidence" value="ECO:0007669"/>
    <property type="project" value="InterPro"/>
</dbReference>
<keyword evidence="6" id="KW-1185">Reference proteome</keyword>
<dbReference type="PANTHER" id="PTHR30612:SF0">
    <property type="entry name" value="CHLOROPLAST PROTEIN-TRANSPORTING ATPASE"/>
    <property type="match status" value="1"/>
</dbReference>
<dbReference type="GO" id="GO:0005524">
    <property type="term" value="F:ATP binding"/>
    <property type="evidence" value="ECO:0007669"/>
    <property type="project" value="InterPro"/>
</dbReference>
<protein>
    <submittedName>
        <fullName evidence="7">Protein translocase subunit SecA</fullName>
    </submittedName>
</protein>
<feature type="domain" description="Helicase C-terminal" evidence="4">
    <location>
        <begin position="264"/>
        <end position="442"/>
    </location>
</feature>
<feature type="domain" description="SecA family profile" evidence="5">
    <location>
        <begin position="1"/>
        <end position="437"/>
    </location>
</feature>
<dbReference type="Gene3D" id="3.90.1440.10">
    <property type="entry name" value="SecA, preprotein cross-linking domain"/>
    <property type="match status" value="1"/>
</dbReference>
<name>A0A914DXV8_9BILA</name>
<evidence type="ECO:0000256" key="1">
    <source>
        <dbReference type="ARBA" id="ARBA00022490"/>
    </source>
</evidence>
<dbReference type="Pfam" id="PF01043">
    <property type="entry name" value="SecA_PP_bind"/>
    <property type="match status" value="1"/>
</dbReference>
<evidence type="ECO:0000259" key="4">
    <source>
        <dbReference type="PROSITE" id="PS51194"/>
    </source>
</evidence>
<keyword evidence="2" id="KW-0813">Transport</keyword>
<dbReference type="GO" id="GO:0016020">
    <property type="term" value="C:membrane"/>
    <property type="evidence" value="ECO:0007669"/>
    <property type="project" value="InterPro"/>
</dbReference>
<accession>A0A914DXV8</accession>